<keyword evidence="3" id="KW-1185">Reference proteome</keyword>
<dbReference type="STRING" id="1605367.AFM12_13350"/>
<evidence type="ECO:0000313" key="2">
    <source>
        <dbReference type="EMBL" id="KPM47493.1"/>
    </source>
</evidence>
<comment type="caution">
    <text evidence="2">The sequence shown here is derived from an EMBL/GenBank/DDBJ whole genome shotgun (WGS) entry which is preliminary data.</text>
</comment>
<dbReference type="EMBL" id="LGTQ01000010">
    <property type="protein sequence ID" value="KPM47493.1"/>
    <property type="molecule type" value="Genomic_DNA"/>
</dbReference>
<sequence>MLAIGLRLIYAARNSKKTATRPYQSLTDYPSRPFQPPKGLDQNSSLGEQLKYIYRKSVRGNMDTQHKVMIFLAIELEKSNQKGSLYRFLWHRNEWTYVFYQALIALNFTEWAHQLSEAMEELTGYNFQNINIQATQPESLFPNAQIDSEKWKTFNRSFSLKDFQLALLKEINL</sequence>
<evidence type="ECO:0000256" key="1">
    <source>
        <dbReference type="SAM" id="MobiDB-lite"/>
    </source>
</evidence>
<dbReference type="Proteomes" id="UP000050454">
    <property type="component" value="Unassembled WGS sequence"/>
</dbReference>
<organism evidence="2 3">
    <name type="scientific">Jiulongibacter sediminis</name>
    <dbReference type="NCBI Taxonomy" id="1605367"/>
    <lineage>
        <taxon>Bacteria</taxon>
        <taxon>Pseudomonadati</taxon>
        <taxon>Bacteroidota</taxon>
        <taxon>Cytophagia</taxon>
        <taxon>Cytophagales</taxon>
        <taxon>Leadbetterellaceae</taxon>
        <taxon>Jiulongibacter</taxon>
    </lineage>
</organism>
<feature type="region of interest" description="Disordered" evidence="1">
    <location>
        <begin position="21"/>
        <end position="43"/>
    </location>
</feature>
<protein>
    <submittedName>
        <fullName evidence="2">Uncharacterized protein</fullName>
    </submittedName>
</protein>
<proteinExistence type="predicted"/>
<accession>A0A0P7BJT8</accession>
<evidence type="ECO:0000313" key="3">
    <source>
        <dbReference type="Proteomes" id="UP000050454"/>
    </source>
</evidence>
<dbReference type="AlphaFoldDB" id="A0A0P7BJT8"/>
<reference evidence="2 3" key="1">
    <citation type="submission" date="2015-07" db="EMBL/GenBank/DDBJ databases">
        <title>The draft genome sequence of Leadbetterella sp. JN14-9.</title>
        <authorList>
            <person name="Liu Y."/>
            <person name="Du J."/>
            <person name="Shao Z."/>
        </authorList>
    </citation>
    <scope>NUCLEOTIDE SEQUENCE [LARGE SCALE GENOMIC DNA]</scope>
    <source>
        <strain evidence="2 3">JN14-9</strain>
    </source>
</reference>
<gene>
    <name evidence="2" type="ORF">AFM12_13350</name>
</gene>
<name>A0A0P7BJT8_9BACT</name>